<keyword evidence="7" id="KW-0547">Nucleotide-binding</keyword>
<dbReference type="SMART" id="SM00387">
    <property type="entry name" value="HATPase_c"/>
    <property type="match status" value="1"/>
</dbReference>
<dbReference type="SMART" id="SM01231">
    <property type="entry name" value="H-kinase_dim"/>
    <property type="match status" value="1"/>
</dbReference>
<dbReference type="InterPro" id="IPR036641">
    <property type="entry name" value="HPT_dom_sf"/>
</dbReference>
<evidence type="ECO:0000256" key="10">
    <source>
        <dbReference type="ARBA" id="ARBA00023012"/>
    </source>
</evidence>
<evidence type="ECO:0000256" key="5">
    <source>
        <dbReference type="ARBA" id="ARBA00022553"/>
    </source>
</evidence>
<dbReference type="PROSITE" id="PS50851">
    <property type="entry name" value="CHEW"/>
    <property type="match status" value="1"/>
</dbReference>
<dbReference type="PROSITE" id="PS50894">
    <property type="entry name" value="HPT"/>
    <property type="match status" value="1"/>
</dbReference>
<evidence type="ECO:0000259" key="13">
    <source>
        <dbReference type="PROSITE" id="PS50109"/>
    </source>
</evidence>
<dbReference type="InterPro" id="IPR002545">
    <property type="entry name" value="CheW-lke_dom"/>
</dbReference>
<dbReference type="RefSeq" id="WP_172603821.1">
    <property type="nucleotide sequence ID" value="NZ_AP019368.1"/>
</dbReference>
<dbReference type="GO" id="GO:0005737">
    <property type="term" value="C:cytoplasm"/>
    <property type="evidence" value="ECO:0007669"/>
    <property type="project" value="InterPro"/>
</dbReference>
<dbReference type="Pfam" id="PF02895">
    <property type="entry name" value="H-kinase_dim"/>
    <property type="match status" value="1"/>
</dbReference>
<dbReference type="InterPro" id="IPR036890">
    <property type="entry name" value="HATPase_C_sf"/>
</dbReference>
<dbReference type="InterPro" id="IPR051315">
    <property type="entry name" value="Bact_Chemotaxis_CheA"/>
</dbReference>
<keyword evidence="8" id="KW-0418">Kinase</keyword>
<dbReference type="CDD" id="cd00088">
    <property type="entry name" value="HPT"/>
    <property type="match status" value="1"/>
</dbReference>
<keyword evidence="5 12" id="KW-0597">Phosphoprotein</keyword>
<name>A0A4V0P2E6_FLUSA</name>
<dbReference type="Proteomes" id="UP000291236">
    <property type="component" value="Chromosome"/>
</dbReference>
<evidence type="ECO:0000256" key="4">
    <source>
        <dbReference type="ARBA" id="ARBA00022500"/>
    </source>
</evidence>
<comment type="catalytic activity">
    <reaction evidence="1">
        <text>ATP + protein L-histidine = ADP + protein N-phospho-L-histidine.</text>
        <dbReference type="EC" id="2.7.13.3"/>
    </reaction>
</comment>
<dbReference type="Gene3D" id="1.10.287.560">
    <property type="entry name" value="Histidine kinase CheA-like, homodimeric domain"/>
    <property type="match status" value="1"/>
</dbReference>
<keyword evidence="17" id="KW-1185">Reference proteome</keyword>
<organism evidence="16 17">
    <name type="scientific">Fluviispira sanaruensis</name>
    <dbReference type="NCBI Taxonomy" id="2493639"/>
    <lineage>
        <taxon>Bacteria</taxon>
        <taxon>Pseudomonadati</taxon>
        <taxon>Bdellovibrionota</taxon>
        <taxon>Oligoflexia</taxon>
        <taxon>Silvanigrellales</taxon>
        <taxon>Silvanigrellaceae</taxon>
        <taxon>Fluviispira</taxon>
    </lineage>
</organism>
<dbReference type="Pfam" id="PF01627">
    <property type="entry name" value="Hpt"/>
    <property type="match status" value="1"/>
</dbReference>
<dbReference type="KEGG" id="sbf:JCM31447_322500"/>
<feature type="domain" description="CheW-like" evidence="14">
    <location>
        <begin position="497"/>
        <end position="636"/>
    </location>
</feature>
<keyword evidence="6" id="KW-0808">Transferase</keyword>
<evidence type="ECO:0000256" key="6">
    <source>
        <dbReference type="ARBA" id="ARBA00022679"/>
    </source>
</evidence>
<dbReference type="Gene3D" id="2.30.30.40">
    <property type="entry name" value="SH3 Domains"/>
    <property type="match status" value="1"/>
</dbReference>
<dbReference type="InterPro" id="IPR008207">
    <property type="entry name" value="Sig_transdc_His_kin_Hpt_dom"/>
</dbReference>
<dbReference type="PANTHER" id="PTHR43395">
    <property type="entry name" value="SENSOR HISTIDINE KINASE CHEA"/>
    <property type="match status" value="1"/>
</dbReference>
<dbReference type="SUPFAM" id="SSF55874">
    <property type="entry name" value="ATPase domain of HSP90 chaperone/DNA topoisomerase II/histidine kinase"/>
    <property type="match status" value="1"/>
</dbReference>
<dbReference type="SUPFAM" id="SSF47384">
    <property type="entry name" value="Homodimeric domain of signal transducing histidine kinase"/>
    <property type="match status" value="1"/>
</dbReference>
<dbReference type="InterPro" id="IPR036061">
    <property type="entry name" value="CheW-like_dom_sf"/>
</dbReference>
<evidence type="ECO:0000256" key="12">
    <source>
        <dbReference type="PROSITE-ProRule" id="PRU00110"/>
    </source>
</evidence>
<dbReference type="AlphaFoldDB" id="A0A4V0P2E6"/>
<evidence type="ECO:0000256" key="2">
    <source>
        <dbReference type="ARBA" id="ARBA00012438"/>
    </source>
</evidence>
<dbReference type="GO" id="GO:0000155">
    <property type="term" value="F:phosphorelay sensor kinase activity"/>
    <property type="evidence" value="ECO:0007669"/>
    <property type="project" value="InterPro"/>
</dbReference>
<dbReference type="SUPFAM" id="SSF50341">
    <property type="entry name" value="CheW-like"/>
    <property type="match status" value="1"/>
</dbReference>
<evidence type="ECO:0000256" key="1">
    <source>
        <dbReference type="ARBA" id="ARBA00000085"/>
    </source>
</evidence>
<dbReference type="InterPro" id="IPR003594">
    <property type="entry name" value="HATPase_dom"/>
</dbReference>
<evidence type="ECO:0000256" key="8">
    <source>
        <dbReference type="ARBA" id="ARBA00022777"/>
    </source>
</evidence>
<dbReference type="Gene3D" id="1.20.120.160">
    <property type="entry name" value="HPT domain"/>
    <property type="match status" value="1"/>
</dbReference>
<evidence type="ECO:0000259" key="14">
    <source>
        <dbReference type="PROSITE" id="PS50851"/>
    </source>
</evidence>
<dbReference type="EC" id="2.7.13.3" evidence="2"/>
<feature type="domain" description="Histidine kinase" evidence="13">
    <location>
        <begin position="292"/>
        <end position="495"/>
    </location>
</feature>
<dbReference type="FunFam" id="3.30.565.10:FF:000016">
    <property type="entry name" value="Chemotaxis protein CheA, putative"/>
    <property type="match status" value="1"/>
</dbReference>
<feature type="domain" description="HPt" evidence="15">
    <location>
        <begin position="8"/>
        <end position="112"/>
    </location>
</feature>
<gene>
    <name evidence="16" type="ORF">JCM31447_322500</name>
</gene>
<dbReference type="Pfam" id="PF02518">
    <property type="entry name" value="HATPase_c"/>
    <property type="match status" value="1"/>
</dbReference>
<dbReference type="InterPro" id="IPR004358">
    <property type="entry name" value="Sig_transdc_His_kin-like_C"/>
</dbReference>
<dbReference type="InterPro" id="IPR004105">
    <property type="entry name" value="CheA-like_dim"/>
</dbReference>
<dbReference type="InterPro" id="IPR005467">
    <property type="entry name" value="His_kinase_dom"/>
</dbReference>
<dbReference type="Pfam" id="PF01584">
    <property type="entry name" value="CheW"/>
    <property type="match status" value="1"/>
</dbReference>
<evidence type="ECO:0000256" key="7">
    <source>
        <dbReference type="ARBA" id="ARBA00022741"/>
    </source>
</evidence>
<proteinExistence type="predicted"/>
<dbReference type="PRINTS" id="PR00344">
    <property type="entry name" value="BCTRLSENSOR"/>
</dbReference>
<dbReference type="GO" id="GO:0006935">
    <property type="term" value="P:chemotaxis"/>
    <property type="evidence" value="ECO:0007669"/>
    <property type="project" value="UniProtKB-KW"/>
</dbReference>
<dbReference type="Gene3D" id="3.30.565.10">
    <property type="entry name" value="Histidine kinase-like ATPase, C-terminal domain"/>
    <property type="match status" value="1"/>
</dbReference>
<dbReference type="GO" id="GO:0005524">
    <property type="term" value="F:ATP binding"/>
    <property type="evidence" value="ECO:0007669"/>
    <property type="project" value="UniProtKB-KW"/>
</dbReference>
<keyword evidence="4" id="KW-0145">Chemotaxis</keyword>
<evidence type="ECO:0000313" key="17">
    <source>
        <dbReference type="Proteomes" id="UP000291236"/>
    </source>
</evidence>
<dbReference type="CDD" id="cd00731">
    <property type="entry name" value="CheA_reg"/>
    <property type="match status" value="1"/>
</dbReference>
<evidence type="ECO:0000256" key="9">
    <source>
        <dbReference type="ARBA" id="ARBA00022840"/>
    </source>
</evidence>
<dbReference type="SUPFAM" id="SSF47226">
    <property type="entry name" value="Histidine-containing phosphotransfer domain, HPT domain"/>
    <property type="match status" value="1"/>
</dbReference>
<evidence type="ECO:0000259" key="15">
    <source>
        <dbReference type="PROSITE" id="PS50894"/>
    </source>
</evidence>
<reference evidence="16 17" key="1">
    <citation type="submission" date="2018-12" db="EMBL/GenBank/DDBJ databases">
        <title>Rubrispira sanarue gen. nov., sp., nov., a member of the order Silvanigrellales, isolated from a brackish lake in Hamamatsu Japan.</title>
        <authorList>
            <person name="Maejima Y."/>
            <person name="Iino T."/>
            <person name="Muraguchi Y."/>
            <person name="Fukuda K."/>
            <person name="Nojiri H."/>
            <person name="Ohkuma M."/>
            <person name="Moriuchi R."/>
            <person name="Dohra H."/>
            <person name="Kimbara K."/>
            <person name="Shintani M."/>
        </authorList>
    </citation>
    <scope>NUCLEOTIDE SEQUENCE [LARGE SCALE GENOMIC DNA]</scope>
    <source>
        <strain evidence="16 17">RF1110005</strain>
    </source>
</reference>
<comment type="function">
    <text evidence="11">Involved in the transmission of sensory signals from the chemoreceptors to the flagellar motors. CheA is autophosphorylated; it can transfer its phosphate group to either CheB or CheY.</text>
</comment>
<dbReference type="InterPro" id="IPR036097">
    <property type="entry name" value="HisK_dim/P_sf"/>
</dbReference>
<dbReference type="SMART" id="SM00260">
    <property type="entry name" value="CheW"/>
    <property type="match status" value="1"/>
</dbReference>
<dbReference type="EMBL" id="AP019368">
    <property type="protein sequence ID" value="BBH52957.1"/>
    <property type="molecule type" value="Genomic_DNA"/>
</dbReference>
<dbReference type="PROSITE" id="PS50109">
    <property type="entry name" value="HIS_KIN"/>
    <property type="match status" value="1"/>
</dbReference>
<protein>
    <recommendedName>
        <fullName evidence="3">Chemotaxis protein CheA</fullName>
        <ecNumber evidence="2">2.7.13.3</ecNumber>
    </recommendedName>
</protein>
<keyword evidence="9" id="KW-0067">ATP-binding</keyword>
<evidence type="ECO:0000256" key="3">
    <source>
        <dbReference type="ARBA" id="ARBA00021495"/>
    </source>
</evidence>
<dbReference type="PANTHER" id="PTHR43395:SF10">
    <property type="entry name" value="CHEMOTAXIS PROTEIN CHEA"/>
    <property type="match status" value="1"/>
</dbReference>
<feature type="modified residue" description="Phosphohistidine" evidence="12">
    <location>
        <position position="55"/>
    </location>
</feature>
<dbReference type="InterPro" id="IPR037006">
    <property type="entry name" value="CheA-like_homodim_sf"/>
</dbReference>
<accession>A0A4V0P2E6</accession>
<sequence length="657" mass="73583">MSNIIKTEEEFLTELKKSFLVECDFMLEECEEAFMNLESAGSKQEELNRIFRLVHSMKGSSGSIGFLHFSHFAHSAEELLCILRVKEELCSTEIISLLLEINDRLKNYVATLKQDLSAEPHCVDLVERINKFVSINHLPEQSESLKNLEKDKSGSQNEGFYVFEENAPKNYAPNIIDNNDEELLFKSMPKEEIYSESLNIKSKCSEGETDFEQKNITTENVNFEIKNNNLMKVTSEKEQGQNKSAIVKLSADRIDSVLDLVGELVVVKSQLICNEILTVNQDQHLSSLLVLLDKIVRELQEKALSMRMTSIRPLFLKVNRAVRDLSLKLNKPVEFTMSGEETEIDRAVFESLGDPLMHLCRNALDHGIEAKEERQVKGKNEIGKINLAAGYQSGRVFIDIEDDGGGIIRDKVIRRALLKGLLPNNDSHMHMNDAQVYDLLFAPGFSTAEVVSEISGRGVGLDVVKSHLEQVKGNIEITSRPGEGTRFRLWIPLTTAIADAMKVRVNNDVYALPMENICELLQPDFHAITRLSNKNEVIQVRGNFLPLIRLRKWVKNEINSIETEAIEGTQTVVVVEERGTQVALLVDEVLGQSQIVIKGLGDVFKHVKGIGGGAILGDGKVGLILDLEGLISSAHKDKSHNISIEKNLNPQKLSEAN</sequence>
<evidence type="ECO:0000256" key="11">
    <source>
        <dbReference type="ARBA" id="ARBA00035100"/>
    </source>
</evidence>
<dbReference type="SMART" id="SM00073">
    <property type="entry name" value="HPT"/>
    <property type="match status" value="1"/>
</dbReference>
<keyword evidence="10" id="KW-0902">Two-component regulatory system</keyword>
<evidence type="ECO:0000313" key="16">
    <source>
        <dbReference type="EMBL" id="BBH52957.1"/>
    </source>
</evidence>